<proteinExistence type="predicted"/>
<evidence type="ECO:0000313" key="2">
    <source>
        <dbReference type="EMBL" id="AER57602.1"/>
    </source>
</evidence>
<dbReference type="STRING" id="1045855.DSC_14790"/>
<keyword evidence="3" id="KW-1185">Reference proteome</keyword>
<feature type="region of interest" description="Disordered" evidence="1">
    <location>
        <begin position="1"/>
        <end position="79"/>
    </location>
</feature>
<feature type="compositionally biased region" description="Low complexity" evidence="1">
    <location>
        <begin position="30"/>
        <end position="43"/>
    </location>
</feature>
<dbReference type="EMBL" id="CP003093">
    <property type="protein sequence ID" value="AER57602.1"/>
    <property type="molecule type" value="Genomic_DNA"/>
</dbReference>
<dbReference type="Proteomes" id="UP000005870">
    <property type="component" value="Chromosome"/>
</dbReference>
<sequence length="79" mass="8378">MLATNTPADPSITQDPGVEPHQPATSPALARAQGQPQRQQQHPGHQHQHEDPNTISSGMAWSSPREQGPASDHGGTCAR</sequence>
<reference evidence="2 3" key="1">
    <citation type="journal article" date="2012" name="J. Bacteriol.">
        <title>Complete Genome Sequence of the BTEX-Degrading Bacterium Pseudoxanthomonas spadix BD-a59.</title>
        <authorList>
            <person name="Lee S.H."/>
            <person name="Jin H.M."/>
            <person name="Lee H.J."/>
            <person name="Kim J.M."/>
            <person name="Jeon C.O."/>
        </authorList>
    </citation>
    <scope>NUCLEOTIDE SEQUENCE [LARGE SCALE GENOMIC DNA]</scope>
    <source>
        <strain evidence="2 3">BD-a59</strain>
    </source>
</reference>
<evidence type="ECO:0000313" key="3">
    <source>
        <dbReference type="Proteomes" id="UP000005870"/>
    </source>
</evidence>
<evidence type="ECO:0000256" key="1">
    <source>
        <dbReference type="SAM" id="MobiDB-lite"/>
    </source>
</evidence>
<protein>
    <submittedName>
        <fullName evidence="2">Uncharacterized protein</fullName>
    </submittedName>
</protein>
<feature type="compositionally biased region" description="Polar residues" evidence="1">
    <location>
        <begin position="1"/>
        <end position="14"/>
    </location>
</feature>
<name>G7UVE1_PSEUP</name>
<dbReference type="HOGENOM" id="CLU_2603447_0_0_6"/>
<gene>
    <name evidence="2" type="ordered locus">DSC_14790</name>
</gene>
<dbReference type="KEGG" id="psd:DSC_14790"/>
<accession>G7UVE1</accession>
<organism evidence="2 3">
    <name type="scientific">Pseudoxanthomonas spadix (strain BD-a59)</name>
    <dbReference type="NCBI Taxonomy" id="1045855"/>
    <lineage>
        <taxon>Bacteria</taxon>
        <taxon>Pseudomonadati</taxon>
        <taxon>Pseudomonadota</taxon>
        <taxon>Gammaproteobacteria</taxon>
        <taxon>Lysobacterales</taxon>
        <taxon>Lysobacteraceae</taxon>
        <taxon>Pseudoxanthomonas</taxon>
    </lineage>
</organism>
<dbReference type="AlphaFoldDB" id="G7UVE1"/>